<keyword evidence="2" id="KW-0804">Transcription</keyword>
<keyword evidence="3" id="KW-0539">Nucleus</keyword>
<accession>A0A9W6Z0E7</accession>
<dbReference type="FunFam" id="1.10.10.10:FF:000020">
    <property type="entry name" value="SWI/SNF complex subunit SMARCC2 isoform c"/>
    <property type="match status" value="1"/>
</dbReference>
<dbReference type="OrthoDB" id="118550at2759"/>
<dbReference type="GO" id="GO:0005634">
    <property type="term" value="C:nucleus"/>
    <property type="evidence" value="ECO:0007669"/>
    <property type="project" value="UniProtKB-ARBA"/>
</dbReference>
<feature type="domain" description="SWIRM" evidence="5">
    <location>
        <begin position="73"/>
        <end position="141"/>
    </location>
</feature>
<proteinExistence type="predicted"/>
<gene>
    <name evidence="6" type="ORF">Amon01_000517100</name>
</gene>
<dbReference type="Gene3D" id="1.10.10.10">
    <property type="entry name" value="Winged helix-like DNA-binding domain superfamily/Winged helix DNA-binding domain"/>
    <property type="match status" value="1"/>
</dbReference>
<evidence type="ECO:0000259" key="5">
    <source>
        <dbReference type="PROSITE" id="PS50934"/>
    </source>
</evidence>
<sequence length="141" mass="16686">MVDTVWYCSELRVHSRKLSININETQRKSCQPAMSEQPKEEKPATVSQSEYDTQVEKLNQDAKAYIARQTKPVIIPSFAKWFDMTKIHDIEKKSLPEYFNNESRFKTPKVYKDFRDFMINAYRLNPLEYLTITAVRRNLAD</sequence>
<name>A0A9W6Z0E7_AMBMO</name>
<feature type="region of interest" description="Disordered" evidence="4">
    <location>
        <begin position="27"/>
        <end position="52"/>
    </location>
</feature>
<evidence type="ECO:0000256" key="2">
    <source>
        <dbReference type="ARBA" id="ARBA00023163"/>
    </source>
</evidence>
<reference evidence="6" key="1">
    <citation type="submission" date="2023-04" db="EMBL/GenBank/DDBJ databases">
        <title>Ambrosiozyma monospora NBRC 1965.</title>
        <authorList>
            <person name="Ichikawa N."/>
            <person name="Sato H."/>
            <person name="Tonouchi N."/>
        </authorList>
    </citation>
    <scope>NUCLEOTIDE SEQUENCE</scope>
    <source>
        <strain evidence="6">NBRC 1965</strain>
    </source>
</reference>
<dbReference type="PROSITE" id="PS50934">
    <property type="entry name" value="SWIRM"/>
    <property type="match status" value="1"/>
</dbReference>
<evidence type="ECO:0000313" key="6">
    <source>
        <dbReference type="EMBL" id="GMG39236.1"/>
    </source>
</evidence>
<protein>
    <submittedName>
        <fullName evidence="6">Unnamed protein product</fullName>
    </submittedName>
</protein>
<evidence type="ECO:0000256" key="3">
    <source>
        <dbReference type="ARBA" id="ARBA00023242"/>
    </source>
</evidence>
<dbReference type="Pfam" id="PF04433">
    <property type="entry name" value="SWIRM"/>
    <property type="match status" value="1"/>
</dbReference>
<evidence type="ECO:0000313" key="7">
    <source>
        <dbReference type="Proteomes" id="UP001165063"/>
    </source>
</evidence>
<keyword evidence="1" id="KW-0805">Transcription regulation</keyword>
<comment type="caution">
    <text evidence="6">The sequence shown here is derived from an EMBL/GenBank/DDBJ whole genome shotgun (WGS) entry which is preliminary data.</text>
</comment>
<keyword evidence="7" id="KW-1185">Reference proteome</keyword>
<dbReference type="GO" id="GO:0010468">
    <property type="term" value="P:regulation of gene expression"/>
    <property type="evidence" value="ECO:0007669"/>
    <property type="project" value="UniProtKB-ARBA"/>
</dbReference>
<dbReference type="InterPro" id="IPR007526">
    <property type="entry name" value="SWIRM"/>
</dbReference>
<evidence type="ECO:0000256" key="1">
    <source>
        <dbReference type="ARBA" id="ARBA00023015"/>
    </source>
</evidence>
<dbReference type="InterPro" id="IPR036388">
    <property type="entry name" value="WH-like_DNA-bd_sf"/>
</dbReference>
<evidence type="ECO:0000256" key="4">
    <source>
        <dbReference type="SAM" id="MobiDB-lite"/>
    </source>
</evidence>
<dbReference type="Proteomes" id="UP001165063">
    <property type="component" value="Unassembled WGS sequence"/>
</dbReference>
<dbReference type="InterPro" id="IPR009057">
    <property type="entry name" value="Homeodomain-like_sf"/>
</dbReference>
<dbReference type="AlphaFoldDB" id="A0A9W6Z0E7"/>
<dbReference type="SUPFAM" id="SSF46689">
    <property type="entry name" value="Homeodomain-like"/>
    <property type="match status" value="1"/>
</dbReference>
<dbReference type="EMBL" id="BSXU01002750">
    <property type="protein sequence ID" value="GMG39236.1"/>
    <property type="molecule type" value="Genomic_DNA"/>
</dbReference>
<organism evidence="6 7">
    <name type="scientific">Ambrosiozyma monospora</name>
    <name type="common">Yeast</name>
    <name type="synonym">Endomycopsis monosporus</name>
    <dbReference type="NCBI Taxonomy" id="43982"/>
    <lineage>
        <taxon>Eukaryota</taxon>
        <taxon>Fungi</taxon>
        <taxon>Dikarya</taxon>
        <taxon>Ascomycota</taxon>
        <taxon>Saccharomycotina</taxon>
        <taxon>Pichiomycetes</taxon>
        <taxon>Pichiales</taxon>
        <taxon>Pichiaceae</taxon>
        <taxon>Ambrosiozyma</taxon>
    </lineage>
</organism>